<accession>A0A844FXE8</accession>
<dbReference type="RefSeq" id="WP_154518213.1">
    <property type="nucleotide sequence ID" value="NZ_JAXFJJ010000038.1"/>
</dbReference>
<evidence type="ECO:0000256" key="1">
    <source>
        <dbReference type="SAM" id="Phobius"/>
    </source>
</evidence>
<keyword evidence="3" id="KW-1185">Reference proteome</keyword>
<feature type="transmembrane region" description="Helical" evidence="1">
    <location>
        <begin position="54"/>
        <end position="87"/>
    </location>
</feature>
<evidence type="ECO:0000313" key="2">
    <source>
        <dbReference type="EMBL" id="MST90052.1"/>
    </source>
</evidence>
<dbReference type="EMBL" id="VUNM01000034">
    <property type="protein sequence ID" value="MST90052.1"/>
    <property type="molecule type" value="Genomic_DNA"/>
</dbReference>
<gene>
    <name evidence="2" type="ORF">FYJ79_10835</name>
</gene>
<proteinExistence type="predicted"/>
<name>A0A844FXE8_9FIRM</name>
<keyword evidence="1" id="KW-0472">Membrane</keyword>
<keyword evidence="1" id="KW-0812">Transmembrane</keyword>
<feature type="transmembrane region" description="Helical" evidence="1">
    <location>
        <begin position="156"/>
        <end position="177"/>
    </location>
</feature>
<organism evidence="2 3">
    <name type="scientific">Sharpea porci</name>
    <dbReference type="NCBI Taxonomy" id="2652286"/>
    <lineage>
        <taxon>Bacteria</taxon>
        <taxon>Bacillati</taxon>
        <taxon>Bacillota</taxon>
        <taxon>Erysipelotrichia</taxon>
        <taxon>Erysipelotrichales</taxon>
        <taxon>Coprobacillaceae</taxon>
        <taxon>Sharpea</taxon>
    </lineage>
</organism>
<dbReference type="Proteomes" id="UP000442619">
    <property type="component" value="Unassembled WGS sequence"/>
</dbReference>
<dbReference type="AlphaFoldDB" id="A0A844FXE8"/>
<feature type="transmembrane region" description="Helical" evidence="1">
    <location>
        <begin position="124"/>
        <end position="144"/>
    </location>
</feature>
<evidence type="ECO:0000313" key="3">
    <source>
        <dbReference type="Proteomes" id="UP000442619"/>
    </source>
</evidence>
<protein>
    <submittedName>
        <fullName evidence="2">Uncharacterized protein</fullName>
    </submittedName>
</protein>
<sequence>MGKLFQKPKVNAMITGRNIYRTSKGGLLYHNKRTNLVYRIPANKESMFKTYQSRYVLCLIALILLSITFKVQLVFSIGLFVLFCVLFEWRYRAFLKSCSSTKGFLKSDHAISMDQYIDLDNPNLILRIFLYGAFALLLVINALTSKNVSSNPGLQVGSYIIAVAAGFFCFKYISILVRNLHKTKTPQLNG</sequence>
<keyword evidence="1" id="KW-1133">Transmembrane helix</keyword>
<comment type="caution">
    <text evidence="2">The sequence shown here is derived from an EMBL/GenBank/DDBJ whole genome shotgun (WGS) entry which is preliminary data.</text>
</comment>
<reference evidence="2 3" key="1">
    <citation type="submission" date="2019-08" db="EMBL/GenBank/DDBJ databases">
        <title>In-depth cultivation of the pig gut microbiome towards novel bacterial diversity and tailored functional studies.</title>
        <authorList>
            <person name="Wylensek D."/>
            <person name="Hitch T.C.A."/>
            <person name="Clavel T."/>
        </authorList>
    </citation>
    <scope>NUCLEOTIDE SEQUENCE [LARGE SCALE GENOMIC DNA]</scope>
    <source>
        <strain evidence="2 3">CA-Schmier-601-WT-3</strain>
    </source>
</reference>